<evidence type="ECO:0000313" key="2">
    <source>
        <dbReference type="Proteomes" id="UP000553343"/>
    </source>
</evidence>
<dbReference type="Proteomes" id="UP000553343">
    <property type="component" value="Unassembled WGS sequence"/>
</dbReference>
<dbReference type="EMBL" id="JACADJ010000001">
    <property type="protein sequence ID" value="NWH03464.1"/>
    <property type="molecule type" value="Genomic_DNA"/>
</dbReference>
<name>A0A850SPR2_9BACT</name>
<protein>
    <recommendedName>
        <fullName evidence="3">DUF4384 domain-containing protein</fullName>
    </recommendedName>
</protein>
<dbReference type="AlphaFoldDB" id="A0A850SPR2"/>
<organism evidence="1 2">
    <name type="scientific">Desulfobacter latus</name>
    <dbReference type="NCBI Taxonomy" id="2292"/>
    <lineage>
        <taxon>Bacteria</taxon>
        <taxon>Pseudomonadati</taxon>
        <taxon>Thermodesulfobacteriota</taxon>
        <taxon>Desulfobacteria</taxon>
        <taxon>Desulfobacterales</taxon>
        <taxon>Desulfobacteraceae</taxon>
        <taxon>Desulfobacter</taxon>
    </lineage>
</organism>
<comment type="caution">
    <text evidence="1">The sequence shown here is derived from an EMBL/GenBank/DDBJ whole genome shotgun (WGS) entry which is preliminary data.</text>
</comment>
<accession>A0A850SPR2</accession>
<evidence type="ECO:0008006" key="3">
    <source>
        <dbReference type="Google" id="ProtNLM"/>
    </source>
</evidence>
<proteinExistence type="predicted"/>
<dbReference type="RefSeq" id="WP_178364920.1">
    <property type="nucleotide sequence ID" value="NZ_JACADJ010000001.1"/>
</dbReference>
<keyword evidence="2" id="KW-1185">Reference proteome</keyword>
<gene>
    <name evidence="1" type="ORF">HXW94_00375</name>
</gene>
<sequence>MNVSCKISTILMASFILTAVGFTHSLSEERRVRAKIGIQIKSDDNIKRAKSMDRVRTSDFLRIYVLPEEPFHVYVVHTDYTTATLLNTAKDNSPKVTHLTIPSRKDFYQVDGKSPIEGFSIVCSPDELIEMSELFGSGSISHHKWAAYETALRQKSKIDLSQRIEKPFAIAGNVRGNKSFAGNDRGNKSDTDVFIQALPIFSGNHILVRTYEFRVKK</sequence>
<reference evidence="1 2" key="1">
    <citation type="submission" date="2020-06" db="EMBL/GenBank/DDBJ databases">
        <title>High-quality draft genome of sulfate reducer Desulfobacter latus type strain AcrS2 isolated from marine sediment.</title>
        <authorList>
            <person name="Hoppe M."/>
            <person name="Larsen C.K."/>
            <person name="Marshall I.P.G."/>
            <person name="Schramm A."/>
            <person name="Marietou A.G."/>
        </authorList>
    </citation>
    <scope>NUCLEOTIDE SEQUENCE [LARGE SCALE GENOMIC DNA]</scope>
    <source>
        <strain evidence="1 2">AcRS2</strain>
    </source>
</reference>
<evidence type="ECO:0000313" key="1">
    <source>
        <dbReference type="EMBL" id="NWH03464.1"/>
    </source>
</evidence>